<gene>
    <name evidence="1" type="ORF">Adastra036</name>
</gene>
<evidence type="ECO:0000313" key="1">
    <source>
        <dbReference type="EMBL" id="XCD09584.1"/>
    </source>
</evidence>
<dbReference type="EMBL" id="PP819608">
    <property type="protein sequence ID" value="XCD09584.1"/>
    <property type="molecule type" value="Genomic_DNA"/>
</dbReference>
<sequence length="131" mass="15044">MGNDRHVIQGAHVMCKTIDVIEVSNTPKDTGLRQDEDVVAMIERGEGQHPILLLVNVKEYGDLMDEFASKGVVSRPWGEEIYPVSITRAEFVSKRLSKVKKEVRWVTGIHKEPKDLMTAPEYRDFMKWCEE</sequence>
<proteinExistence type="predicted"/>
<reference evidence="1" key="1">
    <citation type="submission" date="2024-05" db="EMBL/GenBank/DDBJ databases">
        <authorList>
            <person name="Herbig A.F."/>
            <person name="Pendergrass E.L."/>
        </authorList>
    </citation>
    <scope>NUCLEOTIDE SEQUENCE</scope>
</reference>
<protein>
    <submittedName>
        <fullName evidence="1">Uncharacterized protein</fullName>
    </submittedName>
</protein>
<accession>A0AAU8BCG8</accession>
<organism evidence="1">
    <name type="scientific">Bacillus phage Adastra</name>
    <dbReference type="NCBI Taxonomy" id="3143958"/>
    <lineage>
        <taxon>Viruses</taxon>
        <taxon>Duplodnaviria</taxon>
        <taxon>Heunggongvirae</taxon>
        <taxon>Uroviricota</taxon>
        <taxon>Caudoviricetes</taxon>
        <taxon>Herelleviridae</taxon>
        <taxon>Spounavirinae</taxon>
        <taxon>Okubovirus</taxon>
    </lineage>
</organism>
<name>A0AAU8BCG8_9CAUD</name>